<comment type="subcellular location">
    <subcellularLocation>
        <location evidence="1 7 8">Cytoplasm</location>
    </subcellularLocation>
</comment>
<dbReference type="GO" id="GO:0005737">
    <property type="term" value="C:cytoplasm"/>
    <property type="evidence" value="ECO:0007669"/>
    <property type="project" value="UniProtKB-SubCell"/>
</dbReference>
<evidence type="ECO:0000256" key="5">
    <source>
        <dbReference type="ARBA" id="ARBA00022741"/>
    </source>
</evidence>
<dbReference type="Gene3D" id="3.40.50.720">
    <property type="entry name" value="NAD(P)-binding Rossmann-like Domain"/>
    <property type="match status" value="1"/>
</dbReference>
<evidence type="ECO:0000256" key="8">
    <source>
        <dbReference type="RuleBase" id="RU003664"/>
    </source>
</evidence>
<keyword evidence="7 8" id="KW-0961">Cell wall biogenesis/degradation</keyword>
<keyword evidence="7 8" id="KW-0133">Cell shape</keyword>
<dbReference type="Pfam" id="PF21799">
    <property type="entry name" value="MurD-like_N"/>
    <property type="match status" value="1"/>
</dbReference>
<evidence type="ECO:0000259" key="9">
    <source>
        <dbReference type="Pfam" id="PF02875"/>
    </source>
</evidence>
<dbReference type="AlphaFoldDB" id="A0A1B4V410"/>
<evidence type="ECO:0000256" key="3">
    <source>
        <dbReference type="ARBA" id="ARBA00022490"/>
    </source>
</evidence>
<feature type="domain" description="Mur ligase C-terminal" evidence="9">
    <location>
        <begin position="311"/>
        <end position="423"/>
    </location>
</feature>
<dbReference type="Proteomes" id="UP000218899">
    <property type="component" value="Chromosome"/>
</dbReference>
<dbReference type="EC" id="6.3.2.9" evidence="7 8"/>
<comment type="function">
    <text evidence="7 8">Cell wall formation. Catalyzes the addition of glutamate to the nucleotide precursor UDP-N-acetylmuramoyl-L-alanine (UMA).</text>
</comment>
<evidence type="ECO:0000256" key="1">
    <source>
        <dbReference type="ARBA" id="ARBA00004496"/>
    </source>
</evidence>
<keyword evidence="5 7" id="KW-0547">Nucleotide-binding</keyword>
<dbReference type="OrthoDB" id="9809796at2"/>
<name>A0A1B4V410_9GAMM</name>
<comment type="catalytic activity">
    <reaction evidence="7 8">
        <text>UDP-N-acetyl-alpha-D-muramoyl-L-alanine + D-glutamate + ATP = UDP-N-acetyl-alpha-D-muramoyl-L-alanyl-D-glutamate + ADP + phosphate + H(+)</text>
        <dbReference type="Rhea" id="RHEA:16429"/>
        <dbReference type="ChEBI" id="CHEBI:15378"/>
        <dbReference type="ChEBI" id="CHEBI:29986"/>
        <dbReference type="ChEBI" id="CHEBI:30616"/>
        <dbReference type="ChEBI" id="CHEBI:43474"/>
        <dbReference type="ChEBI" id="CHEBI:83898"/>
        <dbReference type="ChEBI" id="CHEBI:83900"/>
        <dbReference type="ChEBI" id="CHEBI:456216"/>
        <dbReference type="EC" id="6.3.2.9"/>
    </reaction>
</comment>
<gene>
    <name evidence="7" type="primary">murD</name>
    <name evidence="11" type="ORF">SVA_0693</name>
</gene>
<dbReference type="InterPro" id="IPR036565">
    <property type="entry name" value="Mur-like_cat_sf"/>
</dbReference>
<dbReference type="SUPFAM" id="SSF53244">
    <property type="entry name" value="MurD-like peptide ligases, peptide-binding domain"/>
    <property type="match status" value="1"/>
</dbReference>
<keyword evidence="6 7" id="KW-0067">ATP-binding</keyword>
<sequence>MVAVNREAGRALVVGLGTTGLSCVRHLVARGYDVSVVDSRAAPPGLESVRREYPALAVRTGALDASMFRDTGLLVVSPGVSLKEPAIAEAIARGAQPIGDIELFAREARAPVLAITGANGKSTVTSLVGEICRAGGLDTRVGGNIGVPALSLIGPTEPDVYVLELSSFQLETTWSLNARAAAVLNLTPDHMDRYASLEEYAEAKARIYAGDGTMVLNADDARVMAMARPGRRVAYFGLGAPKGVEHFGLVQKGGEVFAARGESEVLAASEVPLPGRHNLANVLAALALTGTMGVPPDAQREAVRRFKGLPHRTELVASRDGIRWINDSKGTNVGATVAALDGMTSPVVLIAGGDGKGQDFRALADAARRRARAVVLIGRDAPLIEAALAGAVPAVRAQDLVDAVRRSRGLARSGDVVLLSPACASFDMFRNYEHRGDVFRAAVQELLG</sequence>
<dbReference type="KEGG" id="sva:SVA_0693"/>
<dbReference type="Pfam" id="PF08245">
    <property type="entry name" value="Mur_ligase_M"/>
    <property type="match status" value="1"/>
</dbReference>
<evidence type="ECO:0000256" key="6">
    <source>
        <dbReference type="ARBA" id="ARBA00022840"/>
    </source>
</evidence>
<accession>A0A1B4V410</accession>
<comment type="similarity">
    <text evidence="7">Belongs to the MurCDEF family.</text>
</comment>
<evidence type="ECO:0000256" key="4">
    <source>
        <dbReference type="ARBA" id="ARBA00022598"/>
    </source>
</evidence>
<dbReference type="InterPro" id="IPR013221">
    <property type="entry name" value="Mur_ligase_cen"/>
</dbReference>
<dbReference type="Gene3D" id="3.40.1190.10">
    <property type="entry name" value="Mur-like, catalytic domain"/>
    <property type="match status" value="1"/>
</dbReference>
<dbReference type="InterPro" id="IPR036615">
    <property type="entry name" value="Mur_ligase_C_dom_sf"/>
</dbReference>
<dbReference type="Gene3D" id="3.90.190.20">
    <property type="entry name" value="Mur ligase, C-terminal domain"/>
    <property type="match status" value="1"/>
</dbReference>
<dbReference type="InterPro" id="IPR005762">
    <property type="entry name" value="MurD"/>
</dbReference>
<dbReference type="PROSITE" id="PS51257">
    <property type="entry name" value="PROKAR_LIPOPROTEIN"/>
    <property type="match status" value="1"/>
</dbReference>
<feature type="domain" description="Mur ligase central" evidence="10">
    <location>
        <begin position="115"/>
        <end position="288"/>
    </location>
</feature>
<evidence type="ECO:0000256" key="7">
    <source>
        <dbReference type="HAMAP-Rule" id="MF_00639"/>
    </source>
</evidence>
<dbReference type="PANTHER" id="PTHR43692">
    <property type="entry name" value="UDP-N-ACETYLMURAMOYLALANINE--D-GLUTAMATE LIGASE"/>
    <property type="match status" value="1"/>
</dbReference>
<dbReference type="InterPro" id="IPR004101">
    <property type="entry name" value="Mur_ligase_C"/>
</dbReference>
<dbReference type="GO" id="GO:0071555">
    <property type="term" value="P:cell wall organization"/>
    <property type="evidence" value="ECO:0007669"/>
    <property type="project" value="UniProtKB-KW"/>
</dbReference>
<dbReference type="NCBIfam" id="TIGR01087">
    <property type="entry name" value="murD"/>
    <property type="match status" value="1"/>
</dbReference>
<evidence type="ECO:0000259" key="10">
    <source>
        <dbReference type="Pfam" id="PF08245"/>
    </source>
</evidence>
<evidence type="ECO:0000313" key="12">
    <source>
        <dbReference type="Proteomes" id="UP000218899"/>
    </source>
</evidence>
<keyword evidence="12" id="KW-1185">Reference proteome</keyword>
<comment type="pathway">
    <text evidence="2 7 8">Cell wall biogenesis; peptidoglycan biosynthesis.</text>
</comment>
<keyword evidence="4 7" id="KW-0436">Ligase</keyword>
<keyword evidence="3 7" id="KW-0963">Cytoplasm</keyword>
<dbReference type="GO" id="GO:0051301">
    <property type="term" value="P:cell division"/>
    <property type="evidence" value="ECO:0007669"/>
    <property type="project" value="UniProtKB-KW"/>
</dbReference>
<dbReference type="GO" id="GO:0009252">
    <property type="term" value="P:peptidoglycan biosynthetic process"/>
    <property type="evidence" value="ECO:0007669"/>
    <property type="project" value="UniProtKB-UniRule"/>
</dbReference>
<keyword evidence="7 8" id="KW-0573">Peptidoglycan synthesis</keyword>
<dbReference type="GO" id="GO:0008764">
    <property type="term" value="F:UDP-N-acetylmuramoylalanine-D-glutamate ligase activity"/>
    <property type="evidence" value="ECO:0007669"/>
    <property type="project" value="UniProtKB-UniRule"/>
</dbReference>
<keyword evidence="7 8" id="KW-0131">Cell cycle</keyword>
<reference evidence="11 12" key="1">
    <citation type="submission" date="2015-08" db="EMBL/GenBank/DDBJ databases">
        <title>Complete genome sequence of Sulfurifustis variabilis.</title>
        <authorList>
            <person name="Miura A."/>
            <person name="Kojima H."/>
            <person name="Fukui M."/>
        </authorList>
    </citation>
    <scope>NUCLEOTIDE SEQUENCE [LARGE SCALE GENOMIC DNA]</scope>
    <source>
        <strain evidence="12">skN76</strain>
    </source>
</reference>
<evidence type="ECO:0000256" key="2">
    <source>
        <dbReference type="ARBA" id="ARBA00004752"/>
    </source>
</evidence>
<dbReference type="EMBL" id="AP014936">
    <property type="protein sequence ID" value="BAU47272.1"/>
    <property type="molecule type" value="Genomic_DNA"/>
</dbReference>
<feature type="binding site" evidence="7">
    <location>
        <begin position="117"/>
        <end position="123"/>
    </location>
    <ligand>
        <name>ATP</name>
        <dbReference type="ChEBI" id="CHEBI:30616"/>
    </ligand>
</feature>
<keyword evidence="7 8" id="KW-0132">Cell division</keyword>
<dbReference type="GO" id="GO:0005524">
    <property type="term" value="F:ATP binding"/>
    <property type="evidence" value="ECO:0007669"/>
    <property type="project" value="UniProtKB-UniRule"/>
</dbReference>
<organism evidence="11 12">
    <name type="scientific">Sulfurifustis variabilis</name>
    <dbReference type="NCBI Taxonomy" id="1675686"/>
    <lineage>
        <taxon>Bacteria</taxon>
        <taxon>Pseudomonadati</taxon>
        <taxon>Pseudomonadota</taxon>
        <taxon>Gammaproteobacteria</taxon>
        <taxon>Acidiferrobacterales</taxon>
        <taxon>Acidiferrobacteraceae</taxon>
        <taxon>Sulfurifustis</taxon>
    </lineage>
</organism>
<dbReference type="Pfam" id="PF02875">
    <property type="entry name" value="Mur_ligase_C"/>
    <property type="match status" value="1"/>
</dbReference>
<dbReference type="SUPFAM" id="SSF51984">
    <property type="entry name" value="MurCD N-terminal domain"/>
    <property type="match status" value="1"/>
</dbReference>
<dbReference type="PANTHER" id="PTHR43692:SF1">
    <property type="entry name" value="UDP-N-ACETYLMURAMOYLALANINE--D-GLUTAMATE LIGASE"/>
    <property type="match status" value="1"/>
</dbReference>
<proteinExistence type="inferred from homology"/>
<dbReference type="HAMAP" id="MF_00639">
    <property type="entry name" value="MurD"/>
    <property type="match status" value="1"/>
</dbReference>
<protein>
    <recommendedName>
        <fullName evidence="7 8">UDP-N-acetylmuramoylalanine--D-glutamate ligase</fullName>
        <ecNumber evidence="7 8">6.3.2.9</ecNumber>
    </recommendedName>
    <alternativeName>
        <fullName evidence="7">D-glutamic acid-adding enzyme</fullName>
    </alternativeName>
    <alternativeName>
        <fullName evidence="7">UDP-N-acetylmuramoyl-L-alanyl-D-glutamate synthetase</fullName>
    </alternativeName>
</protein>
<dbReference type="SUPFAM" id="SSF53623">
    <property type="entry name" value="MurD-like peptide ligases, catalytic domain"/>
    <property type="match status" value="1"/>
</dbReference>
<evidence type="ECO:0000313" key="11">
    <source>
        <dbReference type="EMBL" id="BAU47272.1"/>
    </source>
</evidence>
<dbReference type="GO" id="GO:0008360">
    <property type="term" value="P:regulation of cell shape"/>
    <property type="evidence" value="ECO:0007669"/>
    <property type="project" value="UniProtKB-KW"/>
</dbReference>
<dbReference type="UniPathway" id="UPA00219"/>